<dbReference type="KEGG" id="dvu:DVU_0174"/>
<evidence type="ECO:0000313" key="2">
    <source>
        <dbReference type="Proteomes" id="UP000002194"/>
    </source>
</evidence>
<protein>
    <submittedName>
        <fullName evidence="1">Uncharacterized protein</fullName>
    </submittedName>
</protein>
<organism evidence="1 2">
    <name type="scientific">Nitratidesulfovibrio vulgaris (strain ATCC 29579 / DSM 644 / CCUG 34227 / NCIMB 8303 / VKM B-1760 / Hildenborough)</name>
    <name type="common">Desulfovibrio vulgaris</name>
    <dbReference type="NCBI Taxonomy" id="882"/>
    <lineage>
        <taxon>Bacteria</taxon>
        <taxon>Pseudomonadati</taxon>
        <taxon>Thermodesulfobacteriota</taxon>
        <taxon>Desulfovibrionia</taxon>
        <taxon>Desulfovibrionales</taxon>
        <taxon>Desulfovibrionaceae</taxon>
        <taxon>Nitratidesulfovibrio</taxon>
    </lineage>
</organism>
<name>Q72FN9_NITV2</name>
<accession>Q72FN9</accession>
<proteinExistence type="predicted"/>
<dbReference type="STRING" id="882.DVU_0174"/>
<dbReference type="PaxDb" id="882-DVU_0174"/>
<dbReference type="EnsemblBacteria" id="AAS94658">
    <property type="protein sequence ID" value="AAS94658"/>
    <property type="gene ID" value="DVU_0174"/>
</dbReference>
<dbReference type="AlphaFoldDB" id="Q72FN9"/>
<dbReference type="EMBL" id="AE017285">
    <property type="protein sequence ID" value="AAS94658.1"/>
    <property type="molecule type" value="Genomic_DNA"/>
</dbReference>
<evidence type="ECO:0000313" key="1">
    <source>
        <dbReference type="EMBL" id="AAS94658.1"/>
    </source>
</evidence>
<gene>
    <name evidence="1" type="ordered locus">DVU_0174</name>
</gene>
<dbReference type="Proteomes" id="UP000002194">
    <property type="component" value="Chromosome"/>
</dbReference>
<dbReference type="HOGENOM" id="CLU_3364632_0_0_7"/>
<keyword evidence="2" id="KW-1185">Reference proteome</keyword>
<reference evidence="1 2" key="1">
    <citation type="journal article" date="2004" name="Nat. Biotechnol.">
        <title>The genome sequence of the anaerobic, sulfate-reducing bacterium Desulfovibrio vulgaris Hildenborough.</title>
        <authorList>
            <person name="Heidelberg J.F."/>
            <person name="Seshadri R."/>
            <person name="Haveman S.A."/>
            <person name="Hemme C.L."/>
            <person name="Paulsen I.T."/>
            <person name="Kolonay J.F."/>
            <person name="Eisen J.A."/>
            <person name="Ward N."/>
            <person name="Methe B."/>
            <person name="Brinkac L.M."/>
            <person name="Daugherty S.C."/>
            <person name="Deboy R.T."/>
            <person name="Dodson R.J."/>
            <person name="Durkin A.S."/>
            <person name="Madupu R."/>
            <person name="Nelson W.C."/>
            <person name="Sullivan S.A."/>
            <person name="Fouts D."/>
            <person name="Haft D.H."/>
            <person name="Selengut J."/>
            <person name="Peterson J.D."/>
            <person name="Davidsen T.M."/>
            <person name="Zafar N."/>
            <person name="Zhou L."/>
            <person name="Radune D."/>
            <person name="Dimitrov G."/>
            <person name="Hance M."/>
            <person name="Tran K."/>
            <person name="Khouri H."/>
            <person name="Gill J."/>
            <person name="Utterback T.R."/>
            <person name="Feldblyum T.V."/>
            <person name="Wall J.D."/>
            <person name="Voordouw G."/>
            <person name="Fraser C.M."/>
        </authorList>
    </citation>
    <scope>NUCLEOTIDE SEQUENCE [LARGE SCALE GENOMIC DNA]</scope>
    <source>
        <strain evidence="2">ATCC 29579 / DSM 644 / NCIMB 8303 / VKM B-1760 / Hildenborough</strain>
    </source>
</reference>
<sequence length="35" mass="3907">MSHVGHFLVQDVTHFATAWNLAGHKGRGYVVLRTT</sequence>